<evidence type="ECO:0000313" key="3">
    <source>
        <dbReference type="EMBL" id="CAK8696158.1"/>
    </source>
</evidence>
<dbReference type="InterPro" id="IPR004161">
    <property type="entry name" value="EFTu-like_2"/>
</dbReference>
<comment type="caution">
    <text evidence="3">The sequence shown here is derived from an EMBL/GenBank/DDBJ whole genome shotgun (WGS) entry which is preliminary data.</text>
</comment>
<dbReference type="Gene3D" id="3.40.50.300">
    <property type="entry name" value="P-loop containing nucleotide triphosphate hydrolases"/>
    <property type="match status" value="1"/>
</dbReference>
<dbReference type="CDD" id="cd03696">
    <property type="entry name" value="SelB_II"/>
    <property type="match status" value="1"/>
</dbReference>
<dbReference type="PANTHER" id="PTHR43721:SF11">
    <property type="entry name" value="SELENOCYSTEINE-SPECIFIC ELONGATION FACTOR"/>
    <property type="match status" value="1"/>
</dbReference>
<accession>A0ABP0GWP3</accession>
<dbReference type="Proteomes" id="UP001642483">
    <property type="component" value="Unassembled WGS sequence"/>
</dbReference>
<dbReference type="Pfam" id="PF21131">
    <property type="entry name" value="eEFSec_4th"/>
    <property type="match status" value="1"/>
</dbReference>
<proteinExistence type="predicted"/>
<evidence type="ECO:0000313" key="4">
    <source>
        <dbReference type="Proteomes" id="UP001642483"/>
    </source>
</evidence>
<dbReference type="InterPro" id="IPR049394">
    <property type="entry name" value="eEFSec_C"/>
</dbReference>
<dbReference type="CDD" id="cd04094">
    <property type="entry name" value="eSelB_III"/>
    <property type="match status" value="1"/>
</dbReference>
<dbReference type="InterPro" id="IPR050055">
    <property type="entry name" value="EF-Tu_GTPase"/>
</dbReference>
<evidence type="ECO:0000259" key="2">
    <source>
        <dbReference type="PROSITE" id="PS51722"/>
    </source>
</evidence>
<gene>
    <name evidence="3" type="ORF">CVLEPA_LOCUS29338</name>
</gene>
<dbReference type="Pfam" id="PF21208">
    <property type="entry name" value="euk_SelB_III"/>
    <property type="match status" value="1"/>
</dbReference>
<protein>
    <recommendedName>
        <fullName evidence="2">Tr-type G domain-containing protein</fullName>
    </recommendedName>
</protein>
<dbReference type="CDD" id="cd01889">
    <property type="entry name" value="SelB_euk"/>
    <property type="match status" value="1"/>
</dbReference>
<reference evidence="3 4" key="1">
    <citation type="submission" date="2024-02" db="EMBL/GenBank/DDBJ databases">
        <authorList>
            <person name="Daric V."/>
            <person name="Darras S."/>
        </authorList>
    </citation>
    <scope>NUCLEOTIDE SEQUENCE [LARGE SCALE GENOMIC DNA]</scope>
</reference>
<dbReference type="Pfam" id="PF00009">
    <property type="entry name" value="GTP_EFTU"/>
    <property type="match status" value="1"/>
</dbReference>
<feature type="region of interest" description="Disordered" evidence="1">
    <location>
        <begin position="529"/>
        <end position="548"/>
    </location>
</feature>
<dbReference type="Gene3D" id="2.40.30.10">
    <property type="entry name" value="Translation factors"/>
    <property type="match status" value="2"/>
</dbReference>
<dbReference type="Pfam" id="PF03144">
    <property type="entry name" value="GTP_EFTU_D2"/>
    <property type="match status" value="1"/>
</dbReference>
<evidence type="ECO:0000256" key="1">
    <source>
        <dbReference type="SAM" id="MobiDB-lite"/>
    </source>
</evidence>
<sequence>MRKAISQTCKMTEVLNFNIGILGHVDSGKTSLAKALSTVASTAAFDKNPQSKERGITLDLGFSSFSVPIPDNLKLSKYRNLQYTLVDCPGHASLIRTIIGGAQIIDLMVLVVDIIKGMQTQTAECLVIGEIVCEKMLVVLNKIDLIPKEKRKAAIEKMTKRMHKTLENTKFSGCTITTAAANPCGSSDGENVKPEGIENLIKLLQEHTYVPSRSAEGPFIFSVDHCFSIRGQGTVMTGTTLSGQVCINDMVEISSLQTTKKVKSIQMFHKPIQSIKQGDRAGICVTQFDPKLLERGLICTPGALPTLYAAVVDIKKIAYYNGAVSTKAKFHITIGHATVMGKISIFEHSRPLCDESIADKKSLSGATEHLDVNKNKTFDFNQDYEYCEELLKDSTKQQWALLEFEKPILCRGNSLAIGSRFDSDIHANKCRLAFKAQIVHPITDKDYAKNFLPNLKVFKNKSREGTVERVHDEYSVICKGLLKKETNIELFAGLHVALSSGEKGVIDGSFGLSGKVKIRIPDGLKSDTKSALAGKGKRGRKKLDGNELASKADAHPITVTMQFKRYVYDPSKKMKQS</sequence>
<organism evidence="3 4">
    <name type="scientific">Clavelina lepadiformis</name>
    <name type="common">Light-bulb sea squirt</name>
    <name type="synonym">Ascidia lepadiformis</name>
    <dbReference type="NCBI Taxonomy" id="159417"/>
    <lineage>
        <taxon>Eukaryota</taxon>
        <taxon>Metazoa</taxon>
        <taxon>Chordata</taxon>
        <taxon>Tunicata</taxon>
        <taxon>Ascidiacea</taxon>
        <taxon>Aplousobranchia</taxon>
        <taxon>Clavelinidae</taxon>
        <taxon>Clavelina</taxon>
    </lineage>
</organism>
<dbReference type="InterPro" id="IPR049393">
    <property type="entry name" value="eEFSec_III"/>
</dbReference>
<dbReference type="PRINTS" id="PR00315">
    <property type="entry name" value="ELONGATNFCT"/>
</dbReference>
<dbReference type="PANTHER" id="PTHR43721">
    <property type="entry name" value="ELONGATION FACTOR TU-RELATED"/>
    <property type="match status" value="1"/>
</dbReference>
<name>A0ABP0GWP3_CLALP</name>
<dbReference type="InterPro" id="IPR000795">
    <property type="entry name" value="T_Tr_GTP-bd_dom"/>
</dbReference>
<keyword evidence="4" id="KW-1185">Reference proteome</keyword>
<dbReference type="PROSITE" id="PS51722">
    <property type="entry name" value="G_TR_2"/>
    <property type="match status" value="1"/>
</dbReference>
<dbReference type="EMBL" id="CAWYQH010000152">
    <property type="protein sequence ID" value="CAK8696158.1"/>
    <property type="molecule type" value="Genomic_DNA"/>
</dbReference>
<dbReference type="SUPFAM" id="SSF52540">
    <property type="entry name" value="P-loop containing nucleoside triphosphate hydrolases"/>
    <property type="match status" value="1"/>
</dbReference>
<dbReference type="InterPro" id="IPR027417">
    <property type="entry name" value="P-loop_NTPase"/>
</dbReference>
<dbReference type="InterPro" id="IPR009000">
    <property type="entry name" value="Transl_B-barrel_sf"/>
</dbReference>
<feature type="domain" description="Tr-type G" evidence="2">
    <location>
        <begin position="14"/>
        <end position="212"/>
    </location>
</feature>
<dbReference type="SUPFAM" id="SSF50447">
    <property type="entry name" value="Translation proteins"/>
    <property type="match status" value="1"/>
</dbReference>